<dbReference type="PANTHER" id="PTHR21240:SF19">
    <property type="entry name" value="CATALYTIC_ HYDROLASE"/>
    <property type="match status" value="1"/>
</dbReference>
<feature type="region of interest" description="Disordered" evidence="2">
    <location>
        <begin position="1"/>
        <end position="20"/>
    </location>
</feature>
<dbReference type="GO" id="GO:0016831">
    <property type="term" value="F:carboxy-lyase activity"/>
    <property type="evidence" value="ECO:0007669"/>
    <property type="project" value="InterPro"/>
</dbReference>
<evidence type="ECO:0000313" key="4">
    <source>
        <dbReference type="EMBL" id="MXP23483.1"/>
    </source>
</evidence>
<dbReference type="InterPro" id="IPR032465">
    <property type="entry name" value="ACMSD"/>
</dbReference>
<evidence type="ECO:0000256" key="2">
    <source>
        <dbReference type="SAM" id="MobiDB-lite"/>
    </source>
</evidence>
<dbReference type="RefSeq" id="WP_160903638.1">
    <property type="nucleotide sequence ID" value="NZ_CP102850.1"/>
</dbReference>
<dbReference type="Gene3D" id="3.20.20.140">
    <property type="entry name" value="Metal-dependent hydrolases"/>
    <property type="match status" value="1"/>
</dbReference>
<dbReference type="Pfam" id="PF04909">
    <property type="entry name" value="Amidohydro_2"/>
    <property type="match status" value="1"/>
</dbReference>
<evidence type="ECO:0000313" key="5">
    <source>
        <dbReference type="Proteomes" id="UP000475545"/>
    </source>
</evidence>
<name>A0A6L7GV81_9ACTN</name>
<reference evidence="4 5" key="1">
    <citation type="submission" date="2019-11" db="EMBL/GenBank/DDBJ databases">
        <title>Gordonia sp. nov., a novel actinobacterium isolated from mangrove soil in Hainan.</title>
        <authorList>
            <person name="Huang X."/>
            <person name="Xie Y."/>
            <person name="Chu X."/>
            <person name="Xiao K."/>
        </authorList>
    </citation>
    <scope>NUCLEOTIDE SEQUENCE [LARGE SCALE GENOMIC DNA]</scope>
    <source>
        <strain evidence="4 5">HNM0687</strain>
    </source>
</reference>
<keyword evidence="5" id="KW-1185">Reference proteome</keyword>
<proteinExistence type="predicted"/>
<feature type="compositionally biased region" description="Low complexity" evidence="2">
    <location>
        <begin position="1"/>
        <end position="15"/>
    </location>
</feature>
<evidence type="ECO:0000256" key="1">
    <source>
        <dbReference type="ARBA" id="ARBA00023239"/>
    </source>
</evidence>
<dbReference type="SUPFAM" id="SSF51556">
    <property type="entry name" value="Metallo-dependent hydrolases"/>
    <property type="match status" value="1"/>
</dbReference>
<feature type="domain" description="Amidohydrolase-related" evidence="3">
    <location>
        <begin position="95"/>
        <end position="301"/>
    </location>
</feature>
<sequence>MTSTVSDPTSDDSTTAETEPRVFDTWINLPYAPGEVVPDPSVVQRFKRGDSAYEGGQSMADVVAEMDRLGISGGVLTKYPRDITPPFVHGIQSGEEVVRNACERLASIQAEYPGRFVTAVGIDPRLAYDAAKLVRIAVREYGIKCIRVCPMFTGIPIDDKLAYPMYTAACDEGAVMTFNVGAPGPMKPAKLQRTILIDEVALAFPELKIVMTHMGDPWISETVAMLIKHPNVFAMTSGWAPKYIPEEIWNVQRKRNNTKLMWSSDYPILPFERTINEGRAIDLPAESRANFLGLNALRVFGEPPAA</sequence>
<keyword evidence="1" id="KW-0456">Lyase</keyword>
<keyword evidence="4" id="KW-0378">Hydrolase</keyword>
<dbReference type="Proteomes" id="UP000475545">
    <property type="component" value="Unassembled WGS sequence"/>
</dbReference>
<dbReference type="AlphaFoldDB" id="A0A6L7GV81"/>
<dbReference type="InterPro" id="IPR006680">
    <property type="entry name" value="Amidohydro-rel"/>
</dbReference>
<comment type="caution">
    <text evidence="4">The sequence shown here is derived from an EMBL/GenBank/DDBJ whole genome shotgun (WGS) entry which is preliminary data.</text>
</comment>
<protein>
    <submittedName>
        <fullName evidence="4">Amidohydrolase family protein</fullName>
    </submittedName>
</protein>
<dbReference type="EMBL" id="WMBR01000005">
    <property type="protein sequence ID" value="MXP23483.1"/>
    <property type="molecule type" value="Genomic_DNA"/>
</dbReference>
<evidence type="ECO:0000259" key="3">
    <source>
        <dbReference type="Pfam" id="PF04909"/>
    </source>
</evidence>
<gene>
    <name evidence="4" type="ORF">GIY30_19265</name>
</gene>
<dbReference type="GO" id="GO:0016787">
    <property type="term" value="F:hydrolase activity"/>
    <property type="evidence" value="ECO:0007669"/>
    <property type="project" value="UniProtKB-KW"/>
</dbReference>
<dbReference type="PANTHER" id="PTHR21240">
    <property type="entry name" value="2-AMINO-3-CARBOXYLMUCONATE-6-SEMIALDEHYDE DECARBOXYLASE"/>
    <property type="match status" value="1"/>
</dbReference>
<dbReference type="InterPro" id="IPR032466">
    <property type="entry name" value="Metal_Hydrolase"/>
</dbReference>
<organism evidence="4 5">
    <name type="scientific">Gordonia mangrovi</name>
    <dbReference type="NCBI Taxonomy" id="2665643"/>
    <lineage>
        <taxon>Bacteria</taxon>
        <taxon>Bacillati</taxon>
        <taxon>Actinomycetota</taxon>
        <taxon>Actinomycetes</taxon>
        <taxon>Mycobacteriales</taxon>
        <taxon>Gordoniaceae</taxon>
        <taxon>Gordonia</taxon>
    </lineage>
</organism>
<accession>A0A6L7GV81</accession>